<dbReference type="PROSITE" id="PS51257">
    <property type="entry name" value="PROKAR_LIPOPROTEIN"/>
    <property type="match status" value="1"/>
</dbReference>
<reference evidence="2 3" key="1">
    <citation type="submission" date="2020-07" db="EMBL/GenBank/DDBJ databases">
        <title>Sequencing the genomes of 1000 actinobacteria strains.</title>
        <authorList>
            <person name="Klenk H.-P."/>
        </authorList>
    </citation>
    <scope>NUCLEOTIDE SEQUENCE [LARGE SCALE GENOMIC DNA]</scope>
    <source>
        <strain evidence="2 3">DSM 19082</strain>
    </source>
</reference>
<dbReference type="AlphaFoldDB" id="A0A852R9W6"/>
<comment type="caution">
    <text evidence="2">The sequence shown here is derived from an EMBL/GenBank/DDBJ whole genome shotgun (WGS) entry which is preliminary data.</text>
</comment>
<accession>A0A852R9W6</accession>
<name>A0A852R9W6_9ACTN</name>
<proteinExistence type="predicted"/>
<protein>
    <submittedName>
        <fullName evidence="2">Uncharacterized protein</fullName>
    </submittedName>
</protein>
<dbReference type="EMBL" id="JACCBF010000001">
    <property type="protein sequence ID" value="NYD31723.1"/>
    <property type="molecule type" value="Genomic_DNA"/>
</dbReference>
<feature type="region of interest" description="Disordered" evidence="1">
    <location>
        <begin position="50"/>
        <end position="73"/>
    </location>
</feature>
<evidence type="ECO:0000256" key="1">
    <source>
        <dbReference type="SAM" id="MobiDB-lite"/>
    </source>
</evidence>
<sequence length="311" mass="32316">MRPSLGTAPVARQRWLVLAAVLVLAAACVLLPRTGDRALGQAQSSSYQPFACDQPGSSNPQQRRQDVQLDNGSGDFNAAGRMYPCLAGVRWHLQSGNVATSSPDAGIGQIRTAYGRKFPNTVYYAAAGSRTDLYQVAFSGLQFCTDDNTPVGACPAGGTTDIQLYADSGDAPAPKPAAPYRLTIDPDQAITIGGAGVWTEVLATASSSFTVPVAQLPTATHLACGLVGGTARGGFLGIGGTCELSAEDFAGDLAQWLGGGSNYTLLGVNLDFYYLVTHRQNPSDPYTQVPVDGSGNPLNSIQLPNTTISVG</sequence>
<gene>
    <name evidence="2" type="ORF">BJ958_003269</name>
</gene>
<keyword evidence="3" id="KW-1185">Reference proteome</keyword>
<dbReference type="RefSeq" id="WP_179727995.1">
    <property type="nucleotide sequence ID" value="NZ_BAABEF010000001.1"/>
</dbReference>
<dbReference type="Proteomes" id="UP000582231">
    <property type="component" value="Unassembled WGS sequence"/>
</dbReference>
<evidence type="ECO:0000313" key="3">
    <source>
        <dbReference type="Proteomes" id="UP000582231"/>
    </source>
</evidence>
<organism evidence="2 3">
    <name type="scientific">Nocardioides kongjuensis</name>
    <dbReference type="NCBI Taxonomy" id="349522"/>
    <lineage>
        <taxon>Bacteria</taxon>
        <taxon>Bacillati</taxon>
        <taxon>Actinomycetota</taxon>
        <taxon>Actinomycetes</taxon>
        <taxon>Propionibacteriales</taxon>
        <taxon>Nocardioidaceae</taxon>
        <taxon>Nocardioides</taxon>
    </lineage>
</organism>
<evidence type="ECO:0000313" key="2">
    <source>
        <dbReference type="EMBL" id="NYD31723.1"/>
    </source>
</evidence>